<evidence type="ECO:0000313" key="2">
    <source>
        <dbReference type="EMBL" id="PLB41071.1"/>
    </source>
</evidence>
<dbReference type="RefSeq" id="XP_024675083.1">
    <property type="nucleotide sequence ID" value="XM_024811434.1"/>
</dbReference>
<feature type="transmembrane region" description="Helical" evidence="1">
    <location>
        <begin position="166"/>
        <end position="185"/>
    </location>
</feature>
<feature type="transmembrane region" description="Helical" evidence="1">
    <location>
        <begin position="100"/>
        <end position="120"/>
    </location>
</feature>
<keyword evidence="1" id="KW-0812">Transmembrane</keyword>
<keyword evidence="1" id="KW-1133">Transmembrane helix</keyword>
<keyword evidence="3" id="KW-1185">Reference proteome</keyword>
<feature type="transmembrane region" description="Helical" evidence="1">
    <location>
        <begin position="29"/>
        <end position="51"/>
    </location>
</feature>
<evidence type="ECO:0000256" key="1">
    <source>
        <dbReference type="SAM" id="Phobius"/>
    </source>
</evidence>
<dbReference type="EMBL" id="KZ559122">
    <property type="protein sequence ID" value="PLB41071.1"/>
    <property type="molecule type" value="Genomic_DNA"/>
</dbReference>
<sequence>MPLLLGWDLLHCPLRAARGQHLAMLNHLPAALLLGFLAPILGATFLCPTVISFDQCQMLIAFWQGWPIWTTVLTLTLFSIRKPATIQSPGGKKQATSRDAGQALHAFAFACAATSHWILCISSLVHLASAGSSPSLVNLILPRLPWSHPKPSSVGEGVLWFLQWDYSIAAVAALIWSVTLWLRAAPHASVRGSARRLVLQLASWSLVSGPCGAAVVLMWKRNRLLSR</sequence>
<protein>
    <submittedName>
        <fullName evidence="2">Uncharacterized protein</fullName>
    </submittedName>
</protein>
<dbReference type="STRING" id="41067.A0A2I2FKC3"/>
<gene>
    <name evidence="2" type="ORF">BDW47DRAFT_100448</name>
</gene>
<dbReference type="Proteomes" id="UP000234585">
    <property type="component" value="Unassembled WGS sequence"/>
</dbReference>
<proteinExistence type="predicted"/>
<name>A0A2I2FKC3_ASPCN</name>
<accession>A0A2I2FKC3</accession>
<feature type="transmembrane region" description="Helical" evidence="1">
    <location>
        <begin position="197"/>
        <end position="219"/>
    </location>
</feature>
<dbReference type="GeneID" id="36518594"/>
<reference evidence="2 3" key="1">
    <citation type="submission" date="2017-12" db="EMBL/GenBank/DDBJ databases">
        <authorList>
            <consortium name="DOE Joint Genome Institute"/>
            <person name="Haridas S."/>
            <person name="Kjaerbolling I."/>
            <person name="Vesth T.C."/>
            <person name="Frisvad J.C."/>
            <person name="Nybo J.L."/>
            <person name="Theobald S."/>
            <person name="Kuo A."/>
            <person name="Bowyer P."/>
            <person name="Matsuda Y."/>
            <person name="Mondo S."/>
            <person name="Lyhne E.K."/>
            <person name="Kogle M.E."/>
            <person name="Clum A."/>
            <person name="Lipzen A."/>
            <person name="Salamov A."/>
            <person name="Ngan C.Y."/>
            <person name="Daum C."/>
            <person name="Chiniquy J."/>
            <person name="Barry K."/>
            <person name="LaButti K."/>
            <person name="Simmons B.A."/>
            <person name="Magnuson J.K."/>
            <person name="Mortensen U.H."/>
            <person name="Larsen T.O."/>
            <person name="Grigoriev I.V."/>
            <person name="Baker S.E."/>
            <person name="Andersen M.R."/>
            <person name="Nordberg H.P."/>
            <person name="Cantor M.N."/>
            <person name="Hua S.X."/>
        </authorList>
    </citation>
    <scope>NUCLEOTIDE SEQUENCE [LARGE SCALE GENOMIC DNA]</scope>
    <source>
        <strain evidence="2 3">CBS 102.13</strain>
    </source>
</reference>
<evidence type="ECO:0000313" key="3">
    <source>
        <dbReference type="Proteomes" id="UP000234585"/>
    </source>
</evidence>
<keyword evidence="1" id="KW-0472">Membrane</keyword>
<dbReference type="OrthoDB" id="4475536at2759"/>
<dbReference type="AlphaFoldDB" id="A0A2I2FKC3"/>
<organism evidence="2 3">
    <name type="scientific">Aspergillus candidus</name>
    <dbReference type="NCBI Taxonomy" id="41067"/>
    <lineage>
        <taxon>Eukaryota</taxon>
        <taxon>Fungi</taxon>
        <taxon>Dikarya</taxon>
        <taxon>Ascomycota</taxon>
        <taxon>Pezizomycotina</taxon>
        <taxon>Eurotiomycetes</taxon>
        <taxon>Eurotiomycetidae</taxon>
        <taxon>Eurotiales</taxon>
        <taxon>Aspergillaceae</taxon>
        <taxon>Aspergillus</taxon>
        <taxon>Aspergillus subgen. Circumdati</taxon>
    </lineage>
</organism>